<evidence type="ECO:0000313" key="4">
    <source>
        <dbReference type="EMBL" id="OLP83069.1"/>
    </source>
</evidence>
<dbReference type="Proteomes" id="UP000186817">
    <property type="component" value="Unassembled WGS sequence"/>
</dbReference>
<feature type="transmembrane region" description="Helical" evidence="2">
    <location>
        <begin position="2026"/>
        <end position="2047"/>
    </location>
</feature>
<feature type="compositionally biased region" description="Basic and acidic residues" evidence="1">
    <location>
        <begin position="3442"/>
        <end position="3454"/>
    </location>
</feature>
<dbReference type="PANTHER" id="PTHR18640:SF5">
    <property type="entry name" value="SODIUM_BILE ACID COTRANSPORTER 7"/>
    <property type="match status" value="1"/>
</dbReference>
<feature type="transmembrane region" description="Helical" evidence="2">
    <location>
        <begin position="1964"/>
        <end position="1982"/>
    </location>
</feature>
<dbReference type="OrthoDB" id="416754at2759"/>
<feature type="compositionally biased region" description="Polar residues" evidence="1">
    <location>
        <begin position="4596"/>
        <end position="4609"/>
    </location>
</feature>
<dbReference type="InterPro" id="IPR029058">
    <property type="entry name" value="AB_hydrolase_fold"/>
</dbReference>
<feature type="region of interest" description="Disordered" evidence="1">
    <location>
        <begin position="2946"/>
        <end position="2994"/>
    </location>
</feature>
<feature type="transmembrane region" description="Helical" evidence="2">
    <location>
        <begin position="2134"/>
        <end position="2153"/>
    </location>
</feature>
<dbReference type="GO" id="GO:0005886">
    <property type="term" value="C:plasma membrane"/>
    <property type="evidence" value="ECO:0007669"/>
    <property type="project" value="TreeGrafter"/>
</dbReference>
<feature type="compositionally biased region" description="Low complexity" evidence="1">
    <location>
        <begin position="4637"/>
        <end position="4648"/>
    </location>
</feature>
<dbReference type="InterPro" id="IPR016833">
    <property type="entry name" value="Put_Na-Bile_cotransptr"/>
</dbReference>
<dbReference type="Gene3D" id="3.40.50.1820">
    <property type="entry name" value="alpha/beta hydrolase"/>
    <property type="match status" value="1"/>
</dbReference>
<feature type="region of interest" description="Disordered" evidence="1">
    <location>
        <begin position="4346"/>
        <end position="4380"/>
    </location>
</feature>
<feature type="compositionally biased region" description="Basic residues" evidence="1">
    <location>
        <begin position="2966"/>
        <end position="2976"/>
    </location>
</feature>
<comment type="caution">
    <text evidence="4">The sequence shown here is derived from an EMBL/GenBank/DDBJ whole genome shotgun (WGS) entry which is preliminary data.</text>
</comment>
<sequence>MGLCCSRTKLPPHLAVKYSAACPPINGDDLQDSEQLHQSCEFNRSFDNSLWLFSRAWQPREKSVWATLMIVHGTVDHSGVYAELGEFLAMQGVAVFASDMRGWGRSDGEALYVDGIDSFMGDILSDYQRIHSQGSPYANVTSRFLLGKSIGGLFAAWTAAQHRGKWTGLIGLSGAFQIDPSVKPSAAALALVRVIASCAPKLGLKPPFDPKLIVSDSGALEAWERDPLVSRGKLTAGYILEMLRLQEILPDQLTHLSIPVLMLWGTGDKVVTEAGHTLVLEASKSPASQFLRYQSGFHNLLAEPKLKETVTFDMDVDQPLVPSADTDQPSEARQDFCGKIFIELWSEDPDGFPMPDGCYYSEDDTDPTMIVKQLHILFSERNHLKKNTRYMAVTNMNVLGELRFDFPADGAVWVWSMDDAFNNPFGVIEKGAAYPAPETRVPPRDTLGDPQFSQVGDPRFHDEGAIPRGLRILGTNGALIEEMLTFCIPHDEKNPSVSPSIDNQCKVCFSEEECGNGGNGVPPDPSLSFCRSPIDLKCSQANGNLLNVPAFAFELTAKLGYPITPQSILRLWLHPLTQWNIGPSCQVGFFAGGCTPPVPGGTCSSPICQPESVVGGTVVGIASWPINTLRIILPNIMAEITDTITMAMEIGNLPLPAGGFFPSVVTAEITKDDGFAPDYWDIPKALAVATVQGGSARLYKKPQILAASLVSKVGDGNQAPFKADSANRIYARLVFGTTFYGFGNLVEINFKLPVGYACSTTQQGASVPDLELLANMFPSTKGRLGGKLTEVRYRNIPATPDVMCQLTLLADMIVYARTVYFIELVVDNPTAALKRDDPTNTWSVGVVHGGFNPAEIIEDKALSAQQLSFCPAPRQTLFCLEDLGNDYAGSLSVLGKLSDFFIAPSQYGVGQLNALSVFFMTEQEVGSLTSVETEIWVDAPSGFDFGMYCSAAPLDSIYYIPEGRGTSPLPTGDLIPCVGAPTSESELTYNRAKLSTTGRLLRQTFYGFQVQVQNAAIYVRTQLDEWRLWTYVKATGYGVDGTYETARVNERVPAGPDTSWGMYLQSMPAENFQVAFSTSRPTVSGVPPADITVLPIIASFPTTRAIRVTAPAGYEWDFDQVDFRYQAPGVGVNPLNVVDGAEADIPISGKPARPNSEPKNVLTMDYMQLPWTPGVIYGFACKIRIPMVPPTGSANQFTIEFGYNEDLLTNRLEAGTAAAPVVQRLINGAITYTTSIMNLPVDITFTLRTVTNIPEGGGLVIIGPPNFVFQQFCQPKPASSSPELPYDSTCLYAQITATGQPRISIIAGPEGIPGMTYKFALAATNPPQAVPLDQAGIWTLLSYSLISEEIVLDQNTTIPGYAVARPMVSAGLVMHPRVDCTFTTLEERAIDATLPETFCDFEHWQFYPPRGYRDDRPNRPTQLIFKMQLGTQVDVTSVMTVRAPEGYVFDAECRVVTKPSSRIFNDSAVDGVLPSVPANVPLDPGLPYTVRGYAQRYNTWPDAVDTQSCLGRENEARITWTAGLALFNTYLFRLSVLRNPPVTPEYNYFLLEYNGEASEPFPGIDIWAFMNTTIIPTTTAASRSDYQTPNEVTIQLRPVNAVPNGGHLRVTAPSGFLVPTVCVMSLRVHESEMPNISAFAPGPERAQLLQWAEFLPSHLVCQGDQTPSSRGRLLLTQDMKYLRKGVLYVLTLEVSNPQTTSATPEDWHVQSYEDLTVNNIIDESYIPGFIINTAVQSFAYLAPESTNALIKHRLDFNMSFPDIVAIGDRLQIVAPVSYMFSEPGDRRCPQYVFLDGAMTKTVPSCSANTINWHLMDEQGRLGSKREEIHVASLPPHPLRQDYVHATHIGLQIPHMASVNHAFERVSDGIHLGPSRGTSAGRTNRKTGGYFLSSISCLLFRSQSRFRAPCRSGSPSSDTKTTWLRSLRSKLNANFFLVGMLVAVILARLAPSLAKSHGLLHVDTFSDYAVAVIFLLSGFSLKLSEMQKAALDFRLNLLTQTLSMGLIPLLAYPLVQLAHRGAWLHGQLLDGLMITACLPTTVNMCVLLAKSAGANTAVALTNAILGNLLGVCVTPALLLITLGARTSIQLGPAVQKLGIKVVVPVVIGQLLRNSGALQRFHTKNSAAFKKLSESLLLLIVWNAFSNAFAAGLGVGGKELAVLGVLMPALHFGALTGFIKILTWIGISPADAVAASFAASQKTLAFGLPLIKTIFEGNANLAYFCAPIMSGLSKRCAENRSIPAQSPVRFMVQVQNPPQTPVINLFQVRQMDANGTVKTSRMISGYEIVPELVNPMVRQDPAIFPCRIDVNLVTGLPCEGTGSFSAVVISFTASRSAELVSMQAHVNGESYDFTNARFGDGIDGPIVVYGRDEKIVVVEMMVHNGVQASITVHNVRNPMTPGISKWSVTTYVKGPIPGVPTTTTVMPVVACSTTGGVCGMFPQAEARRDEKLDLDGMAVLGYISTLSNSFINPIYYGVNDALVTFELRGETPHEVNDVLVIQRPPGYTMHEGGLRALRSVSFGENGLDFRRQWSTDFNNPEDYFAVLTQPVPAGTTIRFQLGVASPPLAEKVMNWYFRTWRVEPLVDEDGAVVDASMPIYPWIGRTITATGTSDGAFSGFLLVGQVPFTVTPSLQTPGAEIKLTINFGVADGVEADESVRMEVTAPEGFVFADSCRYGGSPIFSKCTGFLNQATLVTARPRLRGSDITVDLRVSNPGLTPSPNYFYVALFQDESSQYVRWSQALSYEIMGMGVVYKGNNQLGEAASGFFTFTPVRPSPSPVVHIVVTPPPNAGFRVLCTGISPLGFVFMPSCEHGAQCLQASKFSWLKAFEFSFPNPDVHNDVMIWLIFLSAYWGALAERPSLDADGVRQASLHPDGDPHSWFGASSFLDLWGKSSSMARHHRHQSFKHEQVVMAAETDPKERRPLRTGEMKTKEEFHKIFKNDHCALDELYPGPGQEDEAPEGQKEKKGKKKRKKGAKTPEHPNTVQQPAMAADDEQSWVEQVQQTEQALIDIISRDGDLVVEALSNIPPDARGRLQTMMVLAEEVVIQAAHGYHIVVDTGLGTAGWYATDEPDSTASVAAAAVGDVQDFGLAPGQAWADTSSRFSSRRHFGDHSGLYFAKYSSVGDRGSLALCATTDIAQPVMSAVSDSEVTFRAKALQHGIPEPSLQAWSRAGIRTYSQLLFRVASAPNNVDSAKLKDLLDNMEPQATDQVTSAVHRLLFEAGTFIVAELRSTLEGPTGEPSRRLSTQERSSRLQALQTKLGSFKISGQYEPSHQLVDAFSAMLADQSIRHVPLNRCSTREQEIANVKRDEHLLKLENSALRLASKPQPLKVDLSTELRLAQALSRRGLAIEMAGMGTFEVHEAYARSLLEHLHRQPPVRFEAPGIDAVLRADRELWIRVAEEVGSDFVGPGKSTVVDDAIRKWQHSMQVAFFLVPVPKPEKPDRLQPPKRTWEQSTAPSYTDKGAKGKHKGKFMTQVLRHPQTLALRTQRLRHRSRNFSLIPSSARPLQELTQMAQAQAECQRRFLELACKFSQLIQSRRLAAVHLAPPCGTSSSRKKATTFWSNCQSVTDLHWASLVTEELSRKGLLADFGSAQGSVQYAAAERHSWVRLESAKDRVKFVPGVRLQDPAFPKGSTTIKVMVEHGVWGALVGQPVSPEVFMQRALVSQHPQTKLPPLPAALDRTVSLLAGRKLSELHNLRCQRLKTMCDIATELQVKEDADHAAFAPHMRSILKGKRIRLFECLLQGLQYPDQLCHLALPSMHKEEVWSQRQQNNAAVWAQCQSSGDDSLDTALWQQTLEECQAGWAVLETGHSQVPDSCVLGRRFAVKQGTKVRPIDDLSVSLVNSTLGVDEKIVVQPAASTISLALHLQSRCLSPTSKPQAPSGLRGRTFDLKWAFKQLGVNESDLPFAKVAVYNPETKKPAVLALRALPFGATGSVHGFCRCSLALWHIAVSLLMLPLTVFFDDYTAITLEQDCNSLTQSFLLLLKLLGWQAALSGSKAADFAESFVSLGIAYILPRTPNGFVRVCNTDSRKREVATTCLRALQSDSLSPAEALAFAGYPDSNRRLVQTVLTCEHHFRLVQTVLTCEHHFRPRPKQSHSQPQSLDLWDSGSHRSFPHEPLSEALVFLYCQHVTSQSAATSVPDQLSQALNFADGCLGLHVAASSLLSQRVQGLAHQAMRQQKPPRQAPALTTDQVRWLQTFANSDEPQYECYIAATLLFMVYARARNMFLSLVAPAEGICPEPWAQRWLELRMSSQRLKATCLSWTMKAGIPDSDQTLLGYHSRGRSASALSYGRDSLAGPLRHLQTVLQDVRAGRFKPDSTRSGRWSGLDAAASASSTASATASSSRLEQSAPLEPSSASSSESEPASEGSSGEDVQLLQSISHSLALVAESSDFQFLTNVRSGVVHISRISSDRLLCGRTIFSGLKVAQTVDFAKMQACLTCQSVADGLIDGQWASACICSILHDQAAVYSYSRAHPDEMLDGAARQRGLHDLPAAPLSCTKTWKSMWEDAAFLKERRRGPDHHLYTWEAWQDSFNDHAAWDTAPPGPPARIEANDEPEGSTAAGLQANSAAVQAADDEAERRDAASGTSGAEGSKRTTPSGATAEAGHTKGSQDTPPCQKASSGGSRDTPTIATIGTAPANQAQPDDSEEDPDAELRQDAPVGMDEPIAGSNRWNDCLQRNAHPCGEKMDHCCCDVGSSLKGHTCVRSTKGDKDPSVVAKQIKGSRDHSSFGPCDSSRFTHKCGSGCCCSGYLEWNVQNEKCEEPPSSKGPDPGEQSLADSAPPREEDAIIPGSQTWKKTKSLNTCELREAYSCGKDRKHCCCRFGCVFIETIDKCSKCKNDAPVVLQNMIPASQLWEKRVKQGICNAKRSHPCGPGCCCNAGWSWSKELRVCQSEAEKNGRTASQEPGEEGDATNQSDRGGDEGGGSSEKGSAKSSGGMITLLLFLSAVQGAA</sequence>
<name>A0A1Q9CJF7_SYMMI</name>
<dbReference type="InterPro" id="IPR022742">
    <property type="entry name" value="Hydrolase_4"/>
</dbReference>
<dbReference type="PANTHER" id="PTHR18640">
    <property type="entry name" value="SOLUTE CARRIER FAMILY 10 MEMBER 7"/>
    <property type="match status" value="1"/>
</dbReference>
<protein>
    <submittedName>
        <fullName evidence="4">Sodium/bile acid cotransporter 7</fullName>
    </submittedName>
</protein>
<keyword evidence="2" id="KW-0812">Transmembrane</keyword>
<keyword evidence="2" id="KW-1133">Transmembrane helix</keyword>
<feature type="transmembrane region" description="Helical" evidence="2">
    <location>
        <begin position="1932"/>
        <end position="1952"/>
    </location>
</feature>
<keyword evidence="2" id="KW-0472">Membrane</keyword>
<accession>A0A1Q9CJF7</accession>
<feature type="domain" description="Serine aminopeptidase S33" evidence="3">
    <location>
        <begin position="66"/>
        <end position="304"/>
    </location>
</feature>
<feature type="compositionally biased region" description="Low complexity" evidence="1">
    <location>
        <begin position="4570"/>
        <end position="4582"/>
    </location>
</feature>
<dbReference type="Pfam" id="PF12146">
    <property type="entry name" value="Hydrolase_4"/>
    <property type="match status" value="1"/>
</dbReference>
<feature type="transmembrane region" description="Helical" evidence="2">
    <location>
        <begin position="2059"/>
        <end position="2081"/>
    </location>
</feature>
<feature type="region of interest" description="Disordered" evidence="1">
    <location>
        <begin position="3442"/>
        <end position="3470"/>
    </location>
</feature>
<feature type="region of interest" description="Disordered" evidence="1">
    <location>
        <begin position="4908"/>
        <end position="4944"/>
    </location>
</feature>
<feature type="transmembrane region" description="Helical" evidence="2">
    <location>
        <begin position="2160"/>
        <end position="2185"/>
    </location>
</feature>
<feature type="transmembrane region" description="Helical" evidence="2">
    <location>
        <begin position="1994"/>
        <end position="2014"/>
    </location>
</feature>
<feature type="region of interest" description="Disordered" evidence="1">
    <location>
        <begin position="4771"/>
        <end position="4797"/>
    </location>
</feature>
<dbReference type="InterPro" id="IPR038770">
    <property type="entry name" value="Na+/solute_symporter_sf"/>
</dbReference>
<evidence type="ECO:0000256" key="1">
    <source>
        <dbReference type="SAM" id="MobiDB-lite"/>
    </source>
</evidence>
<keyword evidence="5" id="KW-1185">Reference proteome</keyword>
<feature type="region of interest" description="Disordered" evidence="1">
    <location>
        <begin position="4545"/>
        <end position="4663"/>
    </location>
</feature>
<dbReference type="Pfam" id="PF13593">
    <property type="entry name" value="SBF_like"/>
    <property type="match status" value="1"/>
</dbReference>
<reference evidence="4 5" key="1">
    <citation type="submission" date="2016-02" db="EMBL/GenBank/DDBJ databases">
        <title>Genome analysis of coral dinoflagellate symbionts highlights evolutionary adaptations to a symbiotic lifestyle.</title>
        <authorList>
            <person name="Aranda M."/>
            <person name="Li Y."/>
            <person name="Liew Y.J."/>
            <person name="Baumgarten S."/>
            <person name="Simakov O."/>
            <person name="Wilson M."/>
            <person name="Piel J."/>
            <person name="Ashoor H."/>
            <person name="Bougouffa S."/>
            <person name="Bajic V.B."/>
            <person name="Ryu T."/>
            <person name="Ravasi T."/>
            <person name="Bayer T."/>
            <person name="Micklem G."/>
            <person name="Kim H."/>
            <person name="Bhak J."/>
            <person name="Lajeunesse T.C."/>
            <person name="Voolstra C.R."/>
        </authorList>
    </citation>
    <scope>NUCLEOTIDE SEQUENCE [LARGE SCALE GENOMIC DNA]</scope>
    <source>
        <strain evidence="4 5">CCMP2467</strain>
    </source>
</reference>
<proteinExistence type="predicted"/>
<feature type="compositionally biased region" description="Polar residues" evidence="1">
    <location>
        <begin position="4618"/>
        <end position="4636"/>
    </location>
</feature>
<gene>
    <name evidence="4" type="primary">slc10a7</name>
    <name evidence="4" type="ORF">AK812_SmicGene36227</name>
</gene>
<dbReference type="EMBL" id="LSRX01001145">
    <property type="protein sequence ID" value="OLP83069.1"/>
    <property type="molecule type" value="Genomic_DNA"/>
</dbReference>
<organism evidence="4 5">
    <name type="scientific">Symbiodinium microadriaticum</name>
    <name type="common">Dinoflagellate</name>
    <name type="synonym">Zooxanthella microadriatica</name>
    <dbReference type="NCBI Taxonomy" id="2951"/>
    <lineage>
        <taxon>Eukaryota</taxon>
        <taxon>Sar</taxon>
        <taxon>Alveolata</taxon>
        <taxon>Dinophyceae</taxon>
        <taxon>Suessiales</taxon>
        <taxon>Symbiodiniaceae</taxon>
        <taxon>Symbiodinium</taxon>
    </lineage>
</organism>
<evidence type="ECO:0000259" key="3">
    <source>
        <dbReference type="Pfam" id="PF12146"/>
    </source>
</evidence>
<evidence type="ECO:0000256" key="2">
    <source>
        <dbReference type="SAM" id="Phobius"/>
    </source>
</evidence>
<evidence type="ECO:0000313" key="5">
    <source>
        <dbReference type="Proteomes" id="UP000186817"/>
    </source>
</evidence>
<dbReference type="SUPFAM" id="SSF53474">
    <property type="entry name" value="alpha/beta-Hydrolases"/>
    <property type="match status" value="1"/>
</dbReference>
<dbReference type="Gene3D" id="1.20.1530.20">
    <property type="match status" value="1"/>
</dbReference>